<accession>A0AAU7K1R1</accession>
<evidence type="ECO:0000259" key="1">
    <source>
        <dbReference type="Pfam" id="PF08818"/>
    </source>
</evidence>
<dbReference type="RefSeq" id="WP_406824055.1">
    <property type="nucleotide sequence ID" value="NZ_CP157485.1"/>
</dbReference>
<dbReference type="Gene3D" id="3.90.1150.200">
    <property type="match status" value="1"/>
</dbReference>
<dbReference type="EMBL" id="CP157485">
    <property type="protein sequence ID" value="XBO46515.1"/>
    <property type="molecule type" value="Genomic_DNA"/>
</dbReference>
<organism evidence="2">
    <name type="scientific">Pedobacter sp. KACC 23697</name>
    <dbReference type="NCBI Taxonomy" id="3149230"/>
    <lineage>
        <taxon>Bacteria</taxon>
        <taxon>Pseudomonadati</taxon>
        <taxon>Bacteroidota</taxon>
        <taxon>Sphingobacteriia</taxon>
        <taxon>Sphingobacteriales</taxon>
        <taxon>Sphingobacteriaceae</taxon>
        <taxon>Pedobacter</taxon>
    </lineage>
</organism>
<dbReference type="InterPro" id="IPR014922">
    <property type="entry name" value="YdhG-like"/>
</dbReference>
<dbReference type="AlphaFoldDB" id="A0AAU7K1R1"/>
<gene>
    <name evidence="2" type="ORF">ABEG20_14575</name>
</gene>
<reference evidence="2" key="1">
    <citation type="submission" date="2024-05" db="EMBL/GenBank/DDBJ databases">
        <authorList>
            <person name="Kim S."/>
            <person name="Heo J."/>
            <person name="Choi H."/>
            <person name="Choi Y."/>
            <person name="Kwon S.-W."/>
            <person name="Kim Y."/>
        </authorList>
    </citation>
    <scope>NUCLEOTIDE SEQUENCE</scope>
    <source>
        <strain evidence="2">KACC 23697</strain>
    </source>
</reference>
<feature type="domain" description="YdhG-like" evidence="1">
    <location>
        <begin position="25"/>
        <end position="129"/>
    </location>
</feature>
<dbReference type="SUPFAM" id="SSF159888">
    <property type="entry name" value="YdhG-like"/>
    <property type="match status" value="1"/>
</dbReference>
<evidence type="ECO:0000313" key="2">
    <source>
        <dbReference type="EMBL" id="XBO46515.1"/>
    </source>
</evidence>
<proteinExistence type="predicted"/>
<name>A0AAU7K1R1_9SPHI</name>
<sequence>MAKNKTIENDLSVRDFLNTVPDENKRADCFHLLDIIAEITGFTAKMWGTAIIGFGSYHYKYESGRAGDAPLVGFSPRKDTIALYLSSAFNDREELLAKFGKHKTGKACVYIKKLNDIDVEVLKEMISNSVAKISSLYP</sequence>
<dbReference type="Pfam" id="PF08818">
    <property type="entry name" value="DUF1801"/>
    <property type="match status" value="1"/>
</dbReference>
<protein>
    <submittedName>
        <fullName evidence="2">DUF1801 domain-containing protein</fullName>
    </submittedName>
</protein>